<name>A0A150FX14_GONPE</name>
<gene>
    <name evidence="2" type="ORF">GPECTOR_195g332</name>
</gene>
<proteinExistence type="predicted"/>
<protein>
    <submittedName>
        <fullName evidence="2">Uncharacterized protein</fullName>
    </submittedName>
</protein>
<evidence type="ECO:0000256" key="1">
    <source>
        <dbReference type="SAM" id="MobiDB-lite"/>
    </source>
</evidence>
<sequence length="310" mass="33088">MRKIQAAQHQQAQAKYGTTASGCVRHFEYDPAQFADTGNGEKAQTAPSRLRALLAEHSALLAFDRLGSDFCLGVHMDFTSQVVKPLQPGDERPYLLLASVPVSLQPRMRPPALANTAASPGPAVEEEGVEAGGEEWDDAAPVDDGVAAADDGLDDDADEDGPPAFAFAPLDEVQALEDQIQANEEAEASSSYFVPGVDAKVPFAGLPKNDKFYIRVRRLQQQPTPGECILHVKYMPVGETGNSILKELVLGGRAVSIQRFALTLGPNDSRLLEQAKEHAGGAMSPSATGAVARQEGKFVRKSQGVNLIND</sequence>
<accession>A0A150FX14</accession>
<dbReference type="EMBL" id="LSYV01000194">
    <property type="protein sequence ID" value="KXZ42152.1"/>
    <property type="molecule type" value="Genomic_DNA"/>
</dbReference>
<dbReference type="Proteomes" id="UP000075714">
    <property type="component" value="Unassembled WGS sequence"/>
</dbReference>
<comment type="caution">
    <text evidence="2">The sequence shown here is derived from an EMBL/GenBank/DDBJ whole genome shotgun (WGS) entry which is preliminary data.</text>
</comment>
<dbReference type="AlphaFoldDB" id="A0A150FX14"/>
<feature type="region of interest" description="Disordered" evidence="1">
    <location>
        <begin position="112"/>
        <end position="158"/>
    </location>
</feature>
<organism evidence="2 3">
    <name type="scientific">Gonium pectorale</name>
    <name type="common">Green alga</name>
    <dbReference type="NCBI Taxonomy" id="33097"/>
    <lineage>
        <taxon>Eukaryota</taxon>
        <taxon>Viridiplantae</taxon>
        <taxon>Chlorophyta</taxon>
        <taxon>core chlorophytes</taxon>
        <taxon>Chlorophyceae</taxon>
        <taxon>CS clade</taxon>
        <taxon>Chlamydomonadales</taxon>
        <taxon>Volvocaceae</taxon>
        <taxon>Gonium</taxon>
    </lineage>
</organism>
<evidence type="ECO:0000313" key="3">
    <source>
        <dbReference type="Proteomes" id="UP000075714"/>
    </source>
</evidence>
<evidence type="ECO:0000313" key="2">
    <source>
        <dbReference type="EMBL" id="KXZ42152.1"/>
    </source>
</evidence>
<reference evidence="3" key="1">
    <citation type="journal article" date="2016" name="Nat. Commun.">
        <title>The Gonium pectorale genome demonstrates co-option of cell cycle regulation during the evolution of multicellularity.</title>
        <authorList>
            <person name="Hanschen E.R."/>
            <person name="Marriage T.N."/>
            <person name="Ferris P.J."/>
            <person name="Hamaji T."/>
            <person name="Toyoda A."/>
            <person name="Fujiyama A."/>
            <person name="Neme R."/>
            <person name="Noguchi H."/>
            <person name="Minakuchi Y."/>
            <person name="Suzuki M."/>
            <person name="Kawai-Toyooka H."/>
            <person name="Smith D.R."/>
            <person name="Sparks H."/>
            <person name="Anderson J."/>
            <person name="Bakaric R."/>
            <person name="Luria V."/>
            <person name="Karger A."/>
            <person name="Kirschner M.W."/>
            <person name="Durand P.M."/>
            <person name="Michod R.E."/>
            <person name="Nozaki H."/>
            <person name="Olson B.J."/>
        </authorList>
    </citation>
    <scope>NUCLEOTIDE SEQUENCE [LARGE SCALE GENOMIC DNA]</scope>
    <source>
        <strain evidence="3">NIES-2863</strain>
    </source>
</reference>
<feature type="compositionally biased region" description="Acidic residues" evidence="1">
    <location>
        <begin position="124"/>
        <end position="141"/>
    </location>
</feature>
<keyword evidence="3" id="KW-1185">Reference proteome</keyword>